<dbReference type="RefSeq" id="WP_036759931.1">
    <property type="nucleotide sequence ID" value="NZ_CP035286.1"/>
</dbReference>
<evidence type="ECO:0000313" key="2">
    <source>
        <dbReference type="EMBL" id="REG30514.1"/>
    </source>
</evidence>
<accession>A0AAQ0KJS4</accession>
<dbReference type="InterPro" id="IPR010649">
    <property type="entry name" value="NapE_TorE"/>
</dbReference>
<organism evidence="2 3">
    <name type="scientific">Paracoccus versutus</name>
    <name type="common">Thiobacillus versutus</name>
    <dbReference type="NCBI Taxonomy" id="34007"/>
    <lineage>
        <taxon>Bacteria</taxon>
        <taxon>Pseudomonadati</taxon>
        <taxon>Pseudomonadota</taxon>
        <taxon>Alphaproteobacteria</taxon>
        <taxon>Rhodobacterales</taxon>
        <taxon>Paracoccaceae</taxon>
        <taxon>Paracoccus</taxon>
    </lineage>
</organism>
<feature type="transmembrane region" description="Helical" evidence="1">
    <location>
        <begin position="20"/>
        <end position="48"/>
    </location>
</feature>
<gene>
    <name evidence="2" type="ORF">ATH84_105113</name>
</gene>
<sequence length="59" mass="6686">MIDSATETDRPKHRKRDEIIAFLILAVVIWPILSVAIVGGYGFLVWMWQLIFGPPGPIH</sequence>
<reference evidence="2 3" key="1">
    <citation type="submission" date="2018-08" db="EMBL/GenBank/DDBJ databases">
        <title>Genomic Encyclopedia of Archaeal and Bacterial Type Strains, Phase II (KMG-II): from individual species to whole genera.</title>
        <authorList>
            <person name="Goeker M."/>
        </authorList>
    </citation>
    <scope>NUCLEOTIDE SEQUENCE [LARGE SCALE GENOMIC DNA]</scope>
    <source>
        <strain evidence="2 3">DSM 582</strain>
    </source>
</reference>
<name>A0AAQ0KJS4_PARVE</name>
<dbReference type="EMBL" id="QUMX01000051">
    <property type="protein sequence ID" value="REG30514.1"/>
    <property type="molecule type" value="Genomic_DNA"/>
</dbReference>
<keyword evidence="1" id="KW-1133">Transmembrane helix</keyword>
<comment type="caution">
    <text evidence="2">The sequence shown here is derived from an EMBL/GenBank/DDBJ whole genome shotgun (WGS) entry which is preliminary data.</text>
</comment>
<keyword evidence="1" id="KW-0472">Membrane</keyword>
<keyword evidence="3" id="KW-1185">Reference proteome</keyword>
<dbReference type="AlphaFoldDB" id="A0AAQ0KJS4"/>
<protein>
    <submittedName>
        <fullName evidence="2">Nitrate reductase NapE</fullName>
    </submittedName>
</protein>
<keyword evidence="1" id="KW-0812">Transmembrane</keyword>
<dbReference type="Pfam" id="PF06796">
    <property type="entry name" value="NapE"/>
    <property type="match status" value="1"/>
</dbReference>
<dbReference type="Proteomes" id="UP000256794">
    <property type="component" value="Unassembled WGS sequence"/>
</dbReference>
<evidence type="ECO:0000256" key="1">
    <source>
        <dbReference type="SAM" id="Phobius"/>
    </source>
</evidence>
<dbReference type="NCBIfam" id="TIGR02973">
    <property type="entry name" value="nitrate_rd_NapE"/>
    <property type="match status" value="1"/>
</dbReference>
<proteinExistence type="predicted"/>
<evidence type="ECO:0000313" key="3">
    <source>
        <dbReference type="Proteomes" id="UP000256794"/>
    </source>
</evidence>
<dbReference type="InterPro" id="IPR004448">
    <property type="entry name" value="Nitrate_reductase_NapE"/>
</dbReference>